<dbReference type="SUPFAM" id="SSF51604">
    <property type="entry name" value="Enolase C-terminal domain-like"/>
    <property type="match status" value="1"/>
</dbReference>
<evidence type="ECO:0000256" key="1">
    <source>
        <dbReference type="SAM" id="MobiDB-lite"/>
    </source>
</evidence>
<organism evidence="2 3">
    <name type="scientific">Allorhodopirellula heiligendammensis</name>
    <dbReference type="NCBI Taxonomy" id="2714739"/>
    <lineage>
        <taxon>Bacteria</taxon>
        <taxon>Pseudomonadati</taxon>
        <taxon>Planctomycetota</taxon>
        <taxon>Planctomycetia</taxon>
        <taxon>Pirellulales</taxon>
        <taxon>Pirellulaceae</taxon>
        <taxon>Allorhodopirellula</taxon>
    </lineage>
</organism>
<dbReference type="AlphaFoldDB" id="A0A5C6BWY8"/>
<feature type="compositionally biased region" description="Polar residues" evidence="1">
    <location>
        <begin position="95"/>
        <end position="106"/>
    </location>
</feature>
<keyword evidence="3" id="KW-1185">Reference proteome</keyword>
<dbReference type="EMBL" id="SJPU01000002">
    <property type="protein sequence ID" value="TWU16157.1"/>
    <property type="molecule type" value="Genomic_DNA"/>
</dbReference>
<sequence length="118" mass="12893">MTIEDTWGSDITTAAIAHLAHSTPESFRFTSTDFNSYNTISNALGAPQRESGFMSTNDEPGLGVQPRLDVLGKVVWEVSRHGHRVEPAPSHRSARQTNAHCESELTSVADGNRSHANY</sequence>
<protein>
    <submittedName>
        <fullName evidence="2">Uncharacterized protein</fullName>
    </submittedName>
</protein>
<accession>A0A5C6BWY8</accession>
<comment type="caution">
    <text evidence="2">The sequence shown here is derived from an EMBL/GenBank/DDBJ whole genome shotgun (WGS) entry which is preliminary data.</text>
</comment>
<evidence type="ECO:0000313" key="3">
    <source>
        <dbReference type="Proteomes" id="UP000319908"/>
    </source>
</evidence>
<dbReference type="Gene3D" id="3.20.20.120">
    <property type="entry name" value="Enolase-like C-terminal domain"/>
    <property type="match status" value="1"/>
</dbReference>
<name>A0A5C6BWY8_9BACT</name>
<reference evidence="2 3" key="1">
    <citation type="journal article" date="2020" name="Antonie Van Leeuwenhoek">
        <title>Rhodopirellula heiligendammensis sp. nov., Rhodopirellula pilleata sp. nov., and Rhodopirellula solitaria sp. nov. isolated from natural or artificial marine surfaces in Northern Germany and California, USA, and emended description of the genus Rhodopirellula.</title>
        <authorList>
            <person name="Kallscheuer N."/>
            <person name="Wiegand S."/>
            <person name="Jogler M."/>
            <person name="Boedeker C."/>
            <person name="Peeters S.H."/>
            <person name="Rast P."/>
            <person name="Heuer A."/>
            <person name="Jetten M.S.M."/>
            <person name="Rohde M."/>
            <person name="Jogler C."/>
        </authorList>
    </citation>
    <scope>NUCLEOTIDE SEQUENCE [LARGE SCALE GENOMIC DNA]</scope>
    <source>
        <strain evidence="2 3">Poly21</strain>
    </source>
</reference>
<dbReference type="InterPro" id="IPR036849">
    <property type="entry name" value="Enolase-like_C_sf"/>
</dbReference>
<feature type="region of interest" description="Disordered" evidence="1">
    <location>
        <begin position="82"/>
        <end position="118"/>
    </location>
</feature>
<dbReference type="Proteomes" id="UP000319908">
    <property type="component" value="Unassembled WGS sequence"/>
</dbReference>
<dbReference type="RefSeq" id="WP_302119101.1">
    <property type="nucleotide sequence ID" value="NZ_SJPU01000002.1"/>
</dbReference>
<gene>
    <name evidence="2" type="ORF">Poly21_33620</name>
</gene>
<evidence type="ECO:0000313" key="2">
    <source>
        <dbReference type="EMBL" id="TWU16157.1"/>
    </source>
</evidence>
<proteinExistence type="predicted"/>